<keyword evidence="8 11" id="KW-0315">Glutamine amidotransferase</keyword>
<organism evidence="14 15">
    <name type="scientific">Thermoproteus uzoniensis (strain 768-20)</name>
    <dbReference type="NCBI Taxonomy" id="999630"/>
    <lineage>
        <taxon>Archaea</taxon>
        <taxon>Thermoproteota</taxon>
        <taxon>Thermoprotei</taxon>
        <taxon>Thermoproteales</taxon>
        <taxon>Thermoproteaceae</taxon>
        <taxon>Thermoproteus</taxon>
    </lineage>
</organism>
<dbReference type="GO" id="GO:0044210">
    <property type="term" value="P:'de novo' CTP biosynthetic process"/>
    <property type="evidence" value="ECO:0007669"/>
    <property type="project" value="UniProtKB-UniRule"/>
</dbReference>
<dbReference type="Gene3D" id="3.40.50.880">
    <property type="match status" value="1"/>
</dbReference>
<feature type="binding site" evidence="11">
    <location>
        <position position="353"/>
    </location>
    <ligand>
        <name>L-glutamine</name>
        <dbReference type="ChEBI" id="CHEBI:58359"/>
    </ligand>
</feature>
<dbReference type="PANTHER" id="PTHR11550:SF0">
    <property type="entry name" value="CTP SYNTHASE-RELATED"/>
    <property type="match status" value="1"/>
</dbReference>
<dbReference type="Pfam" id="PF06418">
    <property type="entry name" value="CTP_synth_N"/>
    <property type="match status" value="1"/>
</dbReference>
<feature type="region of interest" description="Amidoligase domain" evidence="11">
    <location>
        <begin position="1"/>
        <end position="266"/>
    </location>
</feature>
<accession>F2L321</accession>
<comment type="pathway">
    <text evidence="1 11">Pyrimidine metabolism; CTP biosynthesis via de novo pathway; CTP from UDP: step 2/2.</text>
</comment>
<sequence length="548" mass="60700">MVPKLIIVTGGVMSSVGKGVTTASIGRILRARGLNVNAIKVDPYLNVDAGTMNPYQHGEVFVTYDGGEIDLDLGHYERFLDVELSRRNNITSGQIYLSVIEKERRGEYLGQTVQLIPHVTDEIKKRILDAADGFDVTLVEIGGTVGDYEQLPFLEAARQLRLELGEENTLFVHVAWVPLLPTTEEFKTKPLQHSVAELRRYGIQPDAVVARSQKPLDKAAIKKISLFANVPASAIFNSYDVDTVYRVPLVLEEQGMGDFLTRRLALRAARPDLSDWQNFVDALANPRVEVKVGMCGKYVELRDSYISIVEALRHAGAALRARPKLVWINSDEVEKRPEMLSDIDVDAMVVLPGFGKRGTEGMIECIRHARVNKIPFLGICFGMQLAVVEFSRNVLGLRGANSTELDPDTPHPVVHLAPEQLGVDKLGGTMILGNREVEIVPGTLAHRLYGASSTVERHRHRYEVNLDYLPKLQEAGLVVSGWRTDIRRVEIIELRDHPFFIATQFHPEFRSRPTKPRPVFRGLLSAALLAKGGEEGGGGDQGVRQGGG</sequence>
<feature type="active site" evidence="11">
    <location>
        <position position="508"/>
    </location>
</feature>
<reference evidence="14 15" key="1">
    <citation type="journal article" date="2011" name="J. Bacteriol.">
        <title>Complete genome sequence of the thermoacidophilic crenarchaeon Thermoproteus uzoniensis 768-20.</title>
        <authorList>
            <person name="Mardanov A.V."/>
            <person name="Gumerov V.M."/>
            <person name="Beletsky A.V."/>
            <person name="Prokofeva M.I."/>
            <person name="Bonch-Osmolovskaya E.A."/>
            <person name="Ravin N.V."/>
            <person name="Skryabin K.G."/>
        </authorList>
    </citation>
    <scope>NUCLEOTIDE SEQUENCE [LARGE SCALE GENOMIC DNA]</scope>
    <source>
        <strain evidence="14 15">768-20</strain>
    </source>
</reference>
<comment type="catalytic activity">
    <reaction evidence="10 11">
        <text>UTP + L-glutamine + ATP + H2O = CTP + L-glutamate + ADP + phosphate + 2 H(+)</text>
        <dbReference type="Rhea" id="RHEA:26426"/>
        <dbReference type="ChEBI" id="CHEBI:15377"/>
        <dbReference type="ChEBI" id="CHEBI:15378"/>
        <dbReference type="ChEBI" id="CHEBI:29985"/>
        <dbReference type="ChEBI" id="CHEBI:30616"/>
        <dbReference type="ChEBI" id="CHEBI:37563"/>
        <dbReference type="ChEBI" id="CHEBI:43474"/>
        <dbReference type="ChEBI" id="CHEBI:46398"/>
        <dbReference type="ChEBI" id="CHEBI:58359"/>
        <dbReference type="ChEBI" id="CHEBI:456216"/>
        <dbReference type="EC" id="6.3.4.2"/>
    </reaction>
</comment>
<dbReference type="EC" id="6.3.4.2" evidence="11"/>
<feature type="binding site" evidence="11">
    <location>
        <begin position="381"/>
        <end position="384"/>
    </location>
    <ligand>
        <name>L-glutamine</name>
        <dbReference type="ChEBI" id="CHEBI:58359"/>
    </ligand>
</feature>
<dbReference type="NCBIfam" id="TIGR00337">
    <property type="entry name" value="PyrG"/>
    <property type="match status" value="1"/>
</dbReference>
<dbReference type="eggNOG" id="arCOG00063">
    <property type="taxonomic scope" value="Archaea"/>
</dbReference>
<keyword evidence="9 11" id="KW-0665">Pyrimidine biosynthesis</keyword>
<evidence type="ECO:0000256" key="9">
    <source>
        <dbReference type="ARBA" id="ARBA00022975"/>
    </source>
</evidence>
<evidence type="ECO:0000256" key="3">
    <source>
        <dbReference type="ARBA" id="ARBA00022598"/>
    </source>
</evidence>
<feature type="binding site" evidence="11">
    <location>
        <position position="241"/>
    </location>
    <ligand>
        <name>ATP</name>
        <dbReference type="ChEBI" id="CHEBI:30616"/>
    </ligand>
</feature>
<dbReference type="InterPro" id="IPR029062">
    <property type="entry name" value="Class_I_gatase-like"/>
</dbReference>
<dbReference type="CDD" id="cd01746">
    <property type="entry name" value="GATase1_CTP_Synthase"/>
    <property type="match status" value="1"/>
</dbReference>
<name>F2L321_THEU7</name>
<comment type="catalytic activity">
    <reaction evidence="11">
        <text>UTP + NH4(+) + ATP = CTP + ADP + phosphate + 2 H(+)</text>
        <dbReference type="Rhea" id="RHEA:16597"/>
        <dbReference type="ChEBI" id="CHEBI:15378"/>
        <dbReference type="ChEBI" id="CHEBI:28938"/>
        <dbReference type="ChEBI" id="CHEBI:30616"/>
        <dbReference type="ChEBI" id="CHEBI:37563"/>
        <dbReference type="ChEBI" id="CHEBI:43474"/>
        <dbReference type="ChEBI" id="CHEBI:46398"/>
        <dbReference type="ChEBI" id="CHEBI:456216"/>
    </reaction>
</comment>
<evidence type="ECO:0000256" key="11">
    <source>
        <dbReference type="HAMAP-Rule" id="MF_01227"/>
    </source>
</evidence>
<dbReference type="InterPro" id="IPR017926">
    <property type="entry name" value="GATASE"/>
</dbReference>
<dbReference type="GO" id="GO:0019856">
    <property type="term" value="P:pyrimidine nucleobase biosynthetic process"/>
    <property type="evidence" value="ECO:0007669"/>
    <property type="project" value="TreeGrafter"/>
</dbReference>
<reference key="2">
    <citation type="submission" date="2011-03" db="EMBL/GenBank/DDBJ databases">
        <title>Complete genome sequence of the thermoacidophilic crenarchaeon Thermoproteus uzoniensis 768-20.</title>
        <authorList>
            <person name="Mardanov A.V."/>
            <person name="Gumerov V.M."/>
            <person name="Beletsky A.V."/>
            <person name="Prokofeva M.I."/>
            <person name="Bonch-Osmolovskaya E.A."/>
            <person name="Ravin N.V."/>
            <person name="Skryabin K.G."/>
        </authorList>
    </citation>
    <scope>NUCLEOTIDE SEQUENCE</scope>
    <source>
        <strain>768-20</strain>
    </source>
</reference>
<evidence type="ECO:0000259" key="12">
    <source>
        <dbReference type="Pfam" id="PF00117"/>
    </source>
</evidence>
<dbReference type="GO" id="GO:0046872">
    <property type="term" value="F:metal ion binding"/>
    <property type="evidence" value="ECO:0007669"/>
    <property type="project" value="UniProtKB-KW"/>
</dbReference>
<dbReference type="KEGG" id="tuz:TUZN_1674"/>
<feature type="binding site" evidence="11">
    <location>
        <position position="14"/>
    </location>
    <ligand>
        <name>CTP</name>
        <dbReference type="ChEBI" id="CHEBI:37563"/>
        <note>allosteric inhibitor</note>
    </ligand>
</feature>
<comment type="activity regulation">
    <text evidence="11">Allosterically activated by GTP, when glutamine is the substrate; GTP has no effect on the reaction when ammonia is the substrate. The allosteric effector GTP functions by stabilizing the protein conformation that binds the tetrahedral intermediate(s) formed during glutamine hydrolysis. Inhibited by the product CTP, via allosteric rather than competitive inhibition.</text>
</comment>
<keyword evidence="15" id="KW-1185">Reference proteome</keyword>
<dbReference type="EMBL" id="CP002590">
    <property type="protein sequence ID" value="AEA13140.1"/>
    <property type="molecule type" value="Genomic_DNA"/>
</dbReference>
<dbReference type="InterPro" id="IPR033828">
    <property type="entry name" value="GATase1_CTP_Synthase"/>
</dbReference>
<dbReference type="InterPro" id="IPR004468">
    <property type="entry name" value="CTP_synthase"/>
</dbReference>
<feature type="binding site" evidence="11">
    <location>
        <begin position="15"/>
        <end position="20"/>
    </location>
    <ligand>
        <name>ATP</name>
        <dbReference type="ChEBI" id="CHEBI:30616"/>
    </ligand>
</feature>
<feature type="binding site" evidence="11">
    <location>
        <begin position="187"/>
        <end position="192"/>
    </location>
    <ligand>
        <name>CTP</name>
        <dbReference type="ChEBI" id="CHEBI:37563"/>
        <note>allosteric inhibitor</note>
    </ligand>
</feature>
<comment type="catalytic activity">
    <reaction evidence="11">
        <text>L-glutamine + H2O = L-glutamate + NH4(+)</text>
        <dbReference type="Rhea" id="RHEA:15889"/>
        <dbReference type="ChEBI" id="CHEBI:15377"/>
        <dbReference type="ChEBI" id="CHEBI:28938"/>
        <dbReference type="ChEBI" id="CHEBI:29985"/>
        <dbReference type="ChEBI" id="CHEBI:58359"/>
    </reaction>
</comment>
<keyword evidence="5 11" id="KW-0547">Nucleotide-binding</keyword>
<dbReference type="HAMAP" id="MF_01227">
    <property type="entry name" value="PyrG"/>
    <property type="match status" value="1"/>
</dbReference>
<evidence type="ECO:0000259" key="13">
    <source>
        <dbReference type="Pfam" id="PF06418"/>
    </source>
</evidence>
<feature type="active site" evidence="11">
    <location>
        <position position="506"/>
    </location>
</feature>
<feature type="domain" description="Glutamine amidotransferase" evidence="12">
    <location>
        <begin position="301"/>
        <end position="524"/>
    </location>
</feature>
<dbReference type="PROSITE" id="PS51273">
    <property type="entry name" value="GATASE_TYPE_1"/>
    <property type="match status" value="1"/>
</dbReference>
<feature type="binding site" evidence="11">
    <location>
        <begin position="187"/>
        <end position="192"/>
    </location>
    <ligand>
        <name>UTP</name>
        <dbReference type="ChEBI" id="CHEBI:46398"/>
    </ligand>
</feature>
<dbReference type="HOGENOM" id="CLU_011675_5_0_2"/>
<dbReference type="Proteomes" id="UP000008138">
    <property type="component" value="Chromosome"/>
</dbReference>
<evidence type="ECO:0000256" key="7">
    <source>
        <dbReference type="ARBA" id="ARBA00022842"/>
    </source>
</evidence>
<dbReference type="GO" id="GO:0003883">
    <property type="term" value="F:CTP synthase activity"/>
    <property type="evidence" value="ECO:0007669"/>
    <property type="project" value="UniProtKB-UniRule"/>
</dbReference>
<comment type="similarity">
    <text evidence="2 11">Belongs to the CTP synthase family.</text>
</comment>
<feature type="binding site" evidence="11">
    <location>
        <position position="72"/>
    </location>
    <ligand>
        <name>Mg(2+)</name>
        <dbReference type="ChEBI" id="CHEBI:18420"/>
    </ligand>
</feature>
<dbReference type="PANTHER" id="PTHR11550">
    <property type="entry name" value="CTP SYNTHASE"/>
    <property type="match status" value="1"/>
</dbReference>
<dbReference type="GO" id="GO:0005524">
    <property type="term" value="F:ATP binding"/>
    <property type="evidence" value="ECO:0007669"/>
    <property type="project" value="UniProtKB-KW"/>
</dbReference>
<evidence type="ECO:0000256" key="4">
    <source>
        <dbReference type="ARBA" id="ARBA00022723"/>
    </source>
</evidence>
<evidence type="ECO:0000313" key="15">
    <source>
        <dbReference type="Proteomes" id="UP000008138"/>
    </source>
</evidence>
<proteinExistence type="inferred from homology"/>
<evidence type="ECO:0000256" key="8">
    <source>
        <dbReference type="ARBA" id="ARBA00022962"/>
    </source>
</evidence>
<evidence type="ECO:0000256" key="1">
    <source>
        <dbReference type="ARBA" id="ARBA00005171"/>
    </source>
</evidence>
<comment type="subunit">
    <text evidence="11">Homotetramer.</text>
</comment>
<dbReference type="MEROPS" id="C26.964"/>
<dbReference type="SUPFAM" id="SSF52540">
    <property type="entry name" value="P-loop containing nucleoside triphosphate hydrolases"/>
    <property type="match status" value="1"/>
</dbReference>
<dbReference type="InterPro" id="IPR017456">
    <property type="entry name" value="CTP_synthase_N"/>
</dbReference>
<dbReference type="Gene3D" id="3.40.50.300">
    <property type="entry name" value="P-loop containing nucleotide triphosphate hydrolases"/>
    <property type="match status" value="1"/>
</dbReference>
<dbReference type="GO" id="GO:0004359">
    <property type="term" value="F:glutaminase activity"/>
    <property type="evidence" value="ECO:0007669"/>
    <property type="project" value="RHEA"/>
</dbReference>
<dbReference type="SUPFAM" id="SSF52317">
    <property type="entry name" value="Class I glutamine amidotransferase-like"/>
    <property type="match status" value="1"/>
</dbReference>
<evidence type="ECO:0000313" key="14">
    <source>
        <dbReference type="EMBL" id="AEA13140.1"/>
    </source>
</evidence>
<evidence type="ECO:0000256" key="6">
    <source>
        <dbReference type="ARBA" id="ARBA00022840"/>
    </source>
</evidence>
<feature type="binding site" evidence="11">
    <location>
        <position position="55"/>
    </location>
    <ligand>
        <name>L-glutamine</name>
        <dbReference type="ChEBI" id="CHEBI:58359"/>
    </ligand>
</feature>
<keyword evidence="4 11" id="KW-0479">Metal-binding</keyword>
<dbReference type="NCBIfam" id="NF003792">
    <property type="entry name" value="PRK05380.1"/>
    <property type="match status" value="1"/>
</dbReference>
<dbReference type="CDD" id="cd03113">
    <property type="entry name" value="CTPS_N"/>
    <property type="match status" value="1"/>
</dbReference>
<feature type="binding site" evidence="11">
    <location>
        <position position="72"/>
    </location>
    <ligand>
        <name>ATP</name>
        <dbReference type="ChEBI" id="CHEBI:30616"/>
    </ligand>
</feature>
<feature type="binding site" evidence="11">
    <location>
        <position position="404"/>
    </location>
    <ligand>
        <name>L-glutamine</name>
        <dbReference type="ChEBI" id="CHEBI:58359"/>
    </ligand>
</feature>
<dbReference type="FunFam" id="3.40.50.300:FF:000009">
    <property type="entry name" value="CTP synthase"/>
    <property type="match status" value="1"/>
</dbReference>
<gene>
    <name evidence="11" type="primary">pyrG</name>
    <name evidence="14" type="ordered locus">TUZN_1674</name>
</gene>
<comment type="caution">
    <text evidence="11">Lacks conserved residue(s) required for the propagation of feature annotation.</text>
</comment>
<dbReference type="InterPro" id="IPR027417">
    <property type="entry name" value="P-loop_NTPase"/>
</dbReference>
<comment type="miscellaneous">
    <text evidence="11">CTPSs have evolved a hybrid strategy for distinguishing between UTP and CTP. The overlapping regions of the product feedback inhibitory and substrate sites recognize a common feature in both compounds, the triphosphate moiety. To differentiate isosteric substrate and product pyrimidine rings, an additional pocket far from the expected kinase/ligase catalytic site, specifically recognizes the cytosine and ribose portions of the product inhibitor.</text>
</comment>
<feature type="binding site" evidence="11">
    <location>
        <position position="223"/>
    </location>
    <ligand>
        <name>CTP</name>
        <dbReference type="ChEBI" id="CHEBI:37563"/>
        <note>allosteric inhibitor</note>
    </ligand>
</feature>
<keyword evidence="6 11" id="KW-0067">ATP-binding</keyword>
<dbReference type="GO" id="GO:0042802">
    <property type="term" value="F:identical protein binding"/>
    <property type="evidence" value="ECO:0007669"/>
    <property type="project" value="TreeGrafter"/>
</dbReference>
<evidence type="ECO:0000256" key="2">
    <source>
        <dbReference type="ARBA" id="ARBA00007533"/>
    </source>
</evidence>
<feature type="binding site" evidence="11">
    <location>
        <position position="140"/>
    </location>
    <ligand>
        <name>Mg(2+)</name>
        <dbReference type="ChEBI" id="CHEBI:18420"/>
    </ligand>
</feature>
<feature type="domain" description="CTP synthase N-terminal" evidence="13">
    <location>
        <begin position="4"/>
        <end position="266"/>
    </location>
</feature>
<feature type="binding site" evidence="11">
    <location>
        <begin position="147"/>
        <end position="149"/>
    </location>
    <ligand>
        <name>CTP</name>
        <dbReference type="ChEBI" id="CHEBI:37563"/>
        <note>allosteric inhibitor</note>
    </ligand>
</feature>
<evidence type="ECO:0000256" key="5">
    <source>
        <dbReference type="ARBA" id="ARBA00022741"/>
    </source>
</evidence>
<feature type="binding site" evidence="11">
    <location>
        <position position="223"/>
    </location>
    <ligand>
        <name>UTP</name>
        <dbReference type="ChEBI" id="CHEBI:46398"/>
    </ligand>
</feature>
<keyword evidence="3 11" id="KW-0436">Ligase</keyword>
<dbReference type="GO" id="GO:0097268">
    <property type="term" value="C:cytoophidium"/>
    <property type="evidence" value="ECO:0007669"/>
    <property type="project" value="UniProtKB-ARBA"/>
</dbReference>
<keyword evidence="7 11" id="KW-0460">Magnesium</keyword>
<dbReference type="UniPathway" id="UPA00159">
    <property type="reaction ID" value="UER00277"/>
</dbReference>
<dbReference type="FunFam" id="3.40.50.880:FF:000002">
    <property type="entry name" value="CTP synthase"/>
    <property type="match status" value="1"/>
</dbReference>
<evidence type="ECO:0000256" key="10">
    <source>
        <dbReference type="ARBA" id="ARBA00047781"/>
    </source>
</evidence>
<feature type="binding site" evidence="11">
    <location>
        <position position="461"/>
    </location>
    <ligand>
        <name>L-glutamine</name>
        <dbReference type="ChEBI" id="CHEBI:58359"/>
    </ligand>
</feature>
<feature type="active site" description="Nucleophile; for glutamine hydrolysis" evidence="11">
    <location>
        <position position="380"/>
    </location>
</feature>
<dbReference type="AlphaFoldDB" id="F2L321"/>
<dbReference type="Pfam" id="PF00117">
    <property type="entry name" value="GATase"/>
    <property type="match status" value="1"/>
</dbReference>
<comment type="function">
    <text evidence="11">Catalyzes the ATP-dependent amination of UTP to CTP with either L-glutamine or ammonia as the source of nitrogen. Regulates intracellular CTP levels through interactions with the four ribonucleotide triphosphates.</text>
</comment>
<protein>
    <recommendedName>
        <fullName evidence="11">CTP synthase</fullName>
        <ecNumber evidence="11">6.3.4.2</ecNumber>
    </recommendedName>
    <alternativeName>
        <fullName evidence="11">Cytidine 5'-triphosphate synthase</fullName>
    </alternativeName>
    <alternativeName>
        <fullName evidence="11">Cytidine triphosphate synthetase</fullName>
        <shortName evidence="11">CTP synthetase</shortName>
        <shortName evidence="11">CTPS</shortName>
    </alternativeName>
    <alternativeName>
        <fullName evidence="11">UTP--ammonia ligase</fullName>
    </alternativeName>
</protein>
<feature type="binding site" evidence="11">
    <location>
        <position position="14"/>
    </location>
    <ligand>
        <name>UTP</name>
        <dbReference type="ChEBI" id="CHEBI:46398"/>
    </ligand>
</feature>
<dbReference type="STRING" id="999630.TUZN_1674"/>